<evidence type="ECO:0000256" key="1">
    <source>
        <dbReference type="ARBA" id="ARBA00007705"/>
    </source>
</evidence>
<dbReference type="EMBL" id="BNJG01000001">
    <property type="protein sequence ID" value="GHO55487.1"/>
    <property type="molecule type" value="Genomic_DNA"/>
</dbReference>
<dbReference type="SMART" id="SM00474">
    <property type="entry name" value="35EXOc"/>
    <property type="match status" value="1"/>
</dbReference>
<feature type="domain" description="DNA-directed DNA polymerase family A palm" evidence="9">
    <location>
        <begin position="495"/>
        <end position="711"/>
    </location>
</feature>
<dbReference type="SUPFAM" id="SSF56672">
    <property type="entry name" value="DNA/RNA polymerases"/>
    <property type="match status" value="1"/>
</dbReference>
<sequence length="749" mass="85112">MQTQLENYTLIDDVEDLIQMIERYVSRPQLPVAFDTETTGLSFMDDRLILLQFMQFGGYMPVIVDVRSWNRDTFRYAGQSLQELFDNLQIVGMNLSFDWKFVRRSLGVKIAKCYDVMLAEQVIHGLGKTGGRAKGVEFNLKAIAGRYGLPVSKEERNIFIGMHKNPELWSAPFTHETLNYAAQDVEVLEKIVDKQSLKLRDLKLGHVLNLEHRALPAIASIEYNGIHVNEAGWREVIDEKVQLASELEGQAIEVFGEAIVKARADRYRSQQRKYKAWKQALELEKEKVKAAFEATGQEKGWGEFKKQGMKEFRELYPNPGTPKLPSHSPYAEWLTERAKRYKSVVEQYQAEEREISLDEYTAVMMDTWDATHPKPDEDDYLNDLHKNRNLCYEPINLGSVPQMLDAFKELKIPLQSTSADALADLPEGMYPEVDLLKGWRAAQMFPVKFGDNLLAKIHPLTKRIYPSAHQIGADTGRSSFFDPPWQQIPSKTIDGKRLRACVTAMPGNVLLTSDYPNIELRILADLSGDKTMLKFFADGVDLHSATARMMFGLPDSVDVKEACVPGTGVSYRQVAKTINFGLVYGMSAAKLGRTLKITKEKAQELMDKYFQLYPGVVTWLRRQRALGTSQLFSTTVAGRKRFFGPLPDRHSPDYNKIRSMIERRACNSPIQGSSADITKLALALAYERLPEDADIVAVVHDEIVVECPERMKNQCAAILAQAMKESCLKYLKRVYIPDFEVAISSHWEH</sequence>
<dbReference type="PANTHER" id="PTHR10133:SF62">
    <property type="entry name" value="DNA POLYMERASE THETA"/>
    <property type="match status" value="1"/>
</dbReference>
<evidence type="ECO:0000256" key="4">
    <source>
        <dbReference type="ARBA" id="ARBA00022679"/>
    </source>
</evidence>
<dbReference type="Gene3D" id="3.30.420.10">
    <property type="entry name" value="Ribonuclease H-like superfamily/Ribonuclease H"/>
    <property type="match status" value="1"/>
</dbReference>
<protein>
    <recommendedName>
        <fullName evidence="3">DNA polymerase I</fullName>
        <ecNumber evidence="2">2.7.7.7</ecNumber>
    </recommendedName>
</protein>
<keyword evidence="6" id="KW-0239">DNA-directed DNA polymerase</keyword>
<dbReference type="InterPro" id="IPR036397">
    <property type="entry name" value="RNaseH_sf"/>
</dbReference>
<dbReference type="InterPro" id="IPR019760">
    <property type="entry name" value="DNA-dir_DNA_pol_A_CS"/>
</dbReference>
<evidence type="ECO:0000313" key="11">
    <source>
        <dbReference type="Proteomes" id="UP000654345"/>
    </source>
</evidence>
<keyword evidence="5" id="KW-0548">Nucleotidyltransferase</keyword>
<dbReference type="Gene3D" id="1.10.150.20">
    <property type="entry name" value="5' to 3' exonuclease, C-terminal subdomain"/>
    <property type="match status" value="1"/>
</dbReference>
<dbReference type="Pfam" id="PF01612">
    <property type="entry name" value="DNA_pol_A_exo1"/>
    <property type="match status" value="1"/>
</dbReference>
<dbReference type="RefSeq" id="WP_201372065.1">
    <property type="nucleotide sequence ID" value="NZ_BNJG01000001.1"/>
</dbReference>
<comment type="caution">
    <text evidence="10">The sequence shown here is derived from an EMBL/GenBank/DDBJ whole genome shotgun (WGS) entry which is preliminary data.</text>
</comment>
<comment type="catalytic activity">
    <reaction evidence="7">
        <text>DNA(n) + a 2'-deoxyribonucleoside 5'-triphosphate = DNA(n+1) + diphosphate</text>
        <dbReference type="Rhea" id="RHEA:22508"/>
        <dbReference type="Rhea" id="RHEA-COMP:17339"/>
        <dbReference type="Rhea" id="RHEA-COMP:17340"/>
        <dbReference type="ChEBI" id="CHEBI:33019"/>
        <dbReference type="ChEBI" id="CHEBI:61560"/>
        <dbReference type="ChEBI" id="CHEBI:173112"/>
        <dbReference type="EC" id="2.7.7.7"/>
    </reaction>
</comment>
<reference evidence="10 11" key="1">
    <citation type="journal article" date="2021" name="Int. J. Syst. Evol. Microbiol.">
        <title>Reticulibacter mediterranei gen. nov., sp. nov., within the new family Reticulibacteraceae fam. nov., and Ktedonospora formicarum gen. nov., sp. nov., Ktedonobacter robiniae sp. nov., Dictyobacter formicarum sp. nov. and Dictyobacter arantiisoli sp. nov., belonging to the class Ktedonobacteria.</title>
        <authorList>
            <person name="Yabe S."/>
            <person name="Zheng Y."/>
            <person name="Wang C.M."/>
            <person name="Sakai Y."/>
            <person name="Abe K."/>
            <person name="Yokota A."/>
            <person name="Donadio S."/>
            <person name="Cavaletti L."/>
            <person name="Monciardini P."/>
        </authorList>
    </citation>
    <scope>NUCLEOTIDE SEQUENCE [LARGE SCALE GENOMIC DNA]</scope>
    <source>
        <strain evidence="10 11">SOSP1-30</strain>
    </source>
</reference>
<dbReference type="Gene3D" id="3.30.70.370">
    <property type="match status" value="1"/>
</dbReference>
<dbReference type="PRINTS" id="PR00868">
    <property type="entry name" value="DNAPOLI"/>
</dbReference>
<gene>
    <name evidence="10" type="ORF">KSB_39620</name>
</gene>
<dbReference type="PROSITE" id="PS00447">
    <property type="entry name" value="DNA_POLYMERASE_A"/>
    <property type="match status" value="1"/>
</dbReference>
<comment type="similarity">
    <text evidence="1">Belongs to the DNA polymerase type-A family.</text>
</comment>
<dbReference type="InterPro" id="IPR002562">
    <property type="entry name" value="3'-5'_exonuclease_dom"/>
</dbReference>
<dbReference type="InterPro" id="IPR002298">
    <property type="entry name" value="DNA_polymerase_A"/>
</dbReference>
<dbReference type="EC" id="2.7.7.7" evidence="2"/>
<evidence type="ECO:0000256" key="7">
    <source>
        <dbReference type="ARBA" id="ARBA00049244"/>
    </source>
</evidence>
<evidence type="ECO:0000256" key="5">
    <source>
        <dbReference type="ARBA" id="ARBA00022695"/>
    </source>
</evidence>
<evidence type="ECO:0000259" key="8">
    <source>
        <dbReference type="SMART" id="SM00474"/>
    </source>
</evidence>
<dbReference type="InterPro" id="IPR043502">
    <property type="entry name" value="DNA/RNA_pol_sf"/>
</dbReference>
<organism evidence="10 11">
    <name type="scientific">Ktedonobacter robiniae</name>
    <dbReference type="NCBI Taxonomy" id="2778365"/>
    <lineage>
        <taxon>Bacteria</taxon>
        <taxon>Bacillati</taxon>
        <taxon>Chloroflexota</taxon>
        <taxon>Ktedonobacteria</taxon>
        <taxon>Ktedonobacterales</taxon>
        <taxon>Ktedonobacteraceae</taxon>
        <taxon>Ktedonobacter</taxon>
    </lineage>
</organism>
<dbReference type="InterPro" id="IPR012337">
    <property type="entry name" value="RNaseH-like_sf"/>
</dbReference>
<evidence type="ECO:0000313" key="10">
    <source>
        <dbReference type="EMBL" id="GHO55487.1"/>
    </source>
</evidence>
<dbReference type="Proteomes" id="UP000654345">
    <property type="component" value="Unassembled WGS sequence"/>
</dbReference>
<dbReference type="PANTHER" id="PTHR10133">
    <property type="entry name" value="DNA POLYMERASE I"/>
    <property type="match status" value="1"/>
</dbReference>
<keyword evidence="4" id="KW-0808">Transferase</keyword>
<evidence type="ECO:0000256" key="2">
    <source>
        <dbReference type="ARBA" id="ARBA00012417"/>
    </source>
</evidence>
<evidence type="ECO:0000256" key="3">
    <source>
        <dbReference type="ARBA" id="ARBA00020311"/>
    </source>
</evidence>
<dbReference type="SUPFAM" id="SSF53098">
    <property type="entry name" value="Ribonuclease H-like"/>
    <property type="match status" value="1"/>
</dbReference>
<name>A0ABQ3USB8_9CHLR</name>
<evidence type="ECO:0000259" key="9">
    <source>
        <dbReference type="SMART" id="SM00482"/>
    </source>
</evidence>
<keyword evidence="11" id="KW-1185">Reference proteome</keyword>
<evidence type="ECO:0000256" key="6">
    <source>
        <dbReference type="ARBA" id="ARBA00022932"/>
    </source>
</evidence>
<dbReference type="Pfam" id="PF00476">
    <property type="entry name" value="DNA_pol_A"/>
    <property type="match status" value="1"/>
</dbReference>
<feature type="domain" description="3'-5' exonuclease" evidence="8">
    <location>
        <begin position="8"/>
        <end position="200"/>
    </location>
</feature>
<dbReference type="InterPro" id="IPR001098">
    <property type="entry name" value="DNA-dir_DNA_pol_A_palm_dom"/>
</dbReference>
<proteinExistence type="inferred from homology"/>
<dbReference type="SMART" id="SM00482">
    <property type="entry name" value="POLAc"/>
    <property type="match status" value="1"/>
</dbReference>
<accession>A0ABQ3USB8</accession>